<reference evidence="1" key="1">
    <citation type="submission" date="2016-10" db="EMBL/GenBank/DDBJ databases">
        <title>Sequence of Gallionella enrichment culture.</title>
        <authorList>
            <person name="Poehlein A."/>
            <person name="Muehling M."/>
            <person name="Daniel R."/>
        </authorList>
    </citation>
    <scope>NUCLEOTIDE SEQUENCE</scope>
</reference>
<evidence type="ECO:0000313" key="1">
    <source>
        <dbReference type="EMBL" id="OIQ80003.1"/>
    </source>
</evidence>
<dbReference type="AlphaFoldDB" id="A0A1J5QR82"/>
<name>A0A1J5QR82_9ZZZZ</name>
<organism evidence="1">
    <name type="scientific">mine drainage metagenome</name>
    <dbReference type="NCBI Taxonomy" id="410659"/>
    <lineage>
        <taxon>unclassified sequences</taxon>
        <taxon>metagenomes</taxon>
        <taxon>ecological metagenomes</taxon>
    </lineage>
</organism>
<sequence length="113" mass="12478">MRKKNAPIPAEFWNGVDPDVAEFERGLLESIDQMNRGEFGRVTTPSQIMARRAGRPVGTYKAAPKVPTTIRLSPEVSAAFRATGNGWQTRIDAALKDWLKKNSASLEAVQHSI</sequence>
<dbReference type="EMBL" id="MLJW01001124">
    <property type="protein sequence ID" value="OIQ80003.1"/>
    <property type="molecule type" value="Genomic_DNA"/>
</dbReference>
<gene>
    <name evidence="1" type="ORF">GALL_382520</name>
</gene>
<dbReference type="InterPro" id="IPR025528">
    <property type="entry name" value="BrnA_antitoxin"/>
</dbReference>
<proteinExistence type="predicted"/>
<comment type="caution">
    <text evidence="1">The sequence shown here is derived from an EMBL/GenBank/DDBJ whole genome shotgun (WGS) entry which is preliminary data.</text>
</comment>
<accession>A0A1J5QR82</accession>
<protein>
    <submittedName>
        <fullName evidence="1">Uncharacterized protein</fullName>
    </submittedName>
</protein>
<dbReference type="Pfam" id="PF14384">
    <property type="entry name" value="BrnA_antitoxin"/>
    <property type="match status" value="1"/>
</dbReference>